<dbReference type="PANTHER" id="PTHR36932:SF1">
    <property type="entry name" value="CAPSULAR POLYSACCHARIDE BIOSYNTHESIS PROTEIN"/>
    <property type="match status" value="1"/>
</dbReference>
<evidence type="ECO:0008006" key="3">
    <source>
        <dbReference type="Google" id="ProtNLM"/>
    </source>
</evidence>
<evidence type="ECO:0000313" key="2">
    <source>
        <dbReference type="Proteomes" id="UP000019140"/>
    </source>
</evidence>
<dbReference type="Proteomes" id="UP000019140">
    <property type="component" value="Unassembled WGS sequence"/>
</dbReference>
<dbReference type="EMBL" id="AZHX01000950">
    <property type="protein sequence ID" value="ETX05435.1"/>
    <property type="molecule type" value="Genomic_DNA"/>
</dbReference>
<dbReference type="InterPro" id="IPR042099">
    <property type="entry name" value="ANL_N_sf"/>
</dbReference>
<keyword evidence="2" id="KW-1185">Reference proteome</keyword>
<dbReference type="SUPFAM" id="SSF56801">
    <property type="entry name" value="Acetyl-CoA synthetase-like"/>
    <property type="match status" value="1"/>
</dbReference>
<dbReference type="HOGENOM" id="CLU_622130_0_0_7"/>
<organism evidence="1 2">
    <name type="scientific">Candidatus Entotheonella gemina</name>
    <dbReference type="NCBI Taxonomy" id="1429439"/>
    <lineage>
        <taxon>Bacteria</taxon>
        <taxon>Pseudomonadati</taxon>
        <taxon>Nitrospinota/Tectimicrobiota group</taxon>
        <taxon>Candidatus Tectimicrobiota</taxon>
        <taxon>Candidatus Entotheonellia</taxon>
        <taxon>Candidatus Entotheonellales</taxon>
        <taxon>Candidatus Entotheonellaceae</taxon>
        <taxon>Candidatus Entotheonella</taxon>
    </lineage>
</organism>
<dbReference type="Gene3D" id="3.40.50.12780">
    <property type="entry name" value="N-terminal domain of ligase-like"/>
    <property type="match status" value="1"/>
</dbReference>
<proteinExistence type="predicted"/>
<accession>W4M5G2</accession>
<reference evidence="1 2" key="1">
    <citation type="journal article" date="2014" name="Nature">
        <title>An environmental bacterial taxon with a large and distinct metabolic repertoire.</title>
        <authorList>
            <person name="Wilson M.C."/>
            <person name="Mori T."/>
            <person name="Ruckert C."/>
            <person name="Uria A.R."/>
            <person name="Helf M.J."/>
            <person name="Takada K."/>
            <person name="Gernert C."/>
            <person name="Steffens U.A."/>
            <person name="Heycke N."/>
            <person name="Schmitt S."/>
            <person name="Rinke C."/>
            <person name="Helfrich E.J."/>
            <person name="Brachmann A.O."/>
            <person name="Gurgui C."/>
            <person name="Wakimoto T."/>
            <person name="Kracht M."/>
            <person name="Crusemann M."/>
            <person name="Hentschel U."/>
            <person name="Abe I."/>
            <person name="Matsunaga S."/>
            <person name="Kalinowski J."/>
            <person name="Takeyama H."/>
            <person name="Piel J."/>
        </authorList>
    </citation>
    <scope>NUCLEOTIDE SEQUENCE [LARGE SCALE GENOMIC DNA]</scope>
    <source>
        <strain evidence="2">TSY2</strain>
    </source>
</reference>
<evidence type="ECO:0000313" key="1">
    <source>
        <dbReference type="EMBL" id="ETX05435.1"/>
    </source>
</evidence>
<dbReference type="AlphaFoldDB" id="W4M5G2"/>
<dbReference type="PANTHER" id="PTHR36932">
    <property type="entry name" value="CAPSULAR POLYSACCHARIDE BIOSYNTHESIS PROTEIN"/>
    <property type="match status" value="1"/>
</dbReference>
<name>W4M5G2_9BACT</name>
<dbReference type="InterPro" id="IPR053158">
    <property type="entry name" value="CapK_Type1_Caps_Biosynth"/>
</dbReference>
<comment type="caution">
    <text evidence="1">The sequence shown here is derived from an EMBL/GenBank/DDBJ whole genome shotgun (WGS) entry which is preliminary data.</text>
</comment>
<protein>
    <recommendedName>
        <fullName evidence="3">AMP-dependent synthetase/ligase domain-containing protein</fullName>
    </recommendedName>
</protein>
<sequence>MNLIRALHARRLTQCLSDQQTFYNRAWTPAEISRWQLAKLNAQWPAICRHVAYFRQLHQARQVPDSFDHWQTFQETVPILDRATIQDHGPLLMSQARSVHQWRTTGGSTAQPLRISVSKSEVAIARRDLWYGRTQLGIIPSDRMFLLWGHSHALGHGWKGSYHRYKRHLLDRLLGYDRWPAYEVSPPHLRRAAEALLRHRPSYLVGYATSLTHLAQVNRDRRPDFHRLGLKCAIATAESFPRPESQQEVADILGCPVIMEYGAVETGPIAQQQPDGHYTVFWRHYMIEAHPSPHCPGAYDILLTSLFPRCLPLIRYKVGDLIRMPLDAGPEQAIHTFATILGRSHDVVTLPSGARIHAEAFSHAVKNTHAIHAYQVVQSAPDEVVLCYTAAQPLSAADLAAIRQRLQRIHAELGHIHIRHVGQLAQTMAGKTQRLVRQAA</sequence>
<gene>
    <name evidence="1" type="ORF">ETSY2_22915</name>
</gene>